<evidence type="ECO:0000256" key="1">
    <source>
        <dbReference type="SAM" id="SignalP"/>
    </source>
</evidence>
<keyword evidence="3" id="KW-1185">Reference proteome</keyword>
<accession>A0A4R2PQ49</accession>
<dbReference type="Pfam" id="PF01322">
    <property type="entry name" value="Cytochrom_C_2"/>
    <property type="match status" value="1"/>
</dbReference>
<dbReference type="SUPFAM" id="SSF47175">
    <property type="entry name" value="Cytochromes"/>
    <property type="match status" value="1"/>
</dbReference>
<dbReference type="InterPro" id="IPR002321">
    <property type="entry name" value="Cyt_c_II"/>
</dbReference>
<dbReference type="GO" id="GO:0020037">
    <property type="term" value="F:heme binding"/>
    <property type="evidence" value="ECO:0007669"/>
    <property type="project" value="InterPro"/>
</dbReference>
<dbReference type="InterPro" id="IPR010980">
    <property type="entry name" value="Cyt_c/b562"/>
</dbReference>
<dbReference type="EMBL" id="SLXO01000003">
    <property type="protein sequence ID" value="TCP36205.1"/>
    <property type="molecule type" value="Genomic_DNA"/>
</dbReference>
<dbReference type="InParanoid" id="A0A4R2PQ49"/>
<protein>
    <submittedName>
        <fullName evidence="2">Cytochrome c556</fullName>
    </submittedName>
</protein>
<dbReference type="Proteomes" id="UP000295399">
    <property type="component" value="Unassembled WGS sequence"/>
</dbReference>
<dbReference type="GO" id="GO:0005506">
    <property type="term" value="F:iron ion binding"/>
    <property type="evidence" value="ECO:0007669"/>
    <property type="project" value="InterPro"/>
</dbReference>
<organism evidence="2 3">
    <name type="scientific">Rhodothalassium salexigens DSM 2132</name>
    <dbReference type="NCBI Taxonomy" id="1188247"/>
    <lineage>
        <taxon>Bacteria</taxon>
        <taxon>Pseudomonadati</taxon>
        <taxon>Pseudomonadota</taxon>
        <taxon>Alphaproteobacteria</taxon>
        <taxon>Rhodothalassiales</taxon>
        <taxon>Rhodothalassiaceae</taxon>
        <taxon>Rhodothalassium</taxon>
    </lineage>
</organism>
<dbReference type="OrthoDB" id="8115790at2"/>
<dbReference type="RefSeq" id="WP_132707767.1">
    <property type="nucleotide sequence ID" value="NZ_JACIGF010000003.1"/>
</dbReference>
<feature type="signal peptide" evidence="1">
    <location>
        <begin position="1"/>
        <end position="22"/>
    </location>
</feature>
<dbReference type="Gene3D" id="1.20.120.10">
    <property type="entry name" value="Cytochrome c/b562"/>
    <property type="match status" value="1"/>
</dbReference>
<reference evidence="2 3" key="1">
    <citation type="submission" date="2019-03" db="EMBL/GenBank/DDBJ databases">
        <title>Genomic Encyclopedia of Type Strains, Phase IV (KMG-IV): sequencing the most valuable type-strain genomes for metagenomic binning, comparative biology and taxonomic classification.</title>
        <authorList>
            <person name="Goeker M."/>
        </authorList>
    </citation>
    <scope>NUCLEOTIDE SEQUENCE [LARGE SCALE GENOMIC DNA]</scope>
    <source>
        <strain evidence="2 3">DSM 2132</strain>
    </source>
</reference>
<dbReference type="PROSITE" id="PS51009">
    <property type="entry name" value="CYTCII"/>
    <property type="match status" value="1"/>
</dbReference>
<keyword evidence="1" id="KW-0732">Signal</keyword>
<comment type="caution">
    <text evidence="2">The sequence shown here is derived from an EMBL/GenBank/DDBJ whole genome shotgun (WGS) entry which is preliminary data.</text>
</comment>
<dbReference type="GO" id="GO:0022900">
    <property type="term" value="P:electron transport chain"/>
    <property type="evidence" value="ECO:0007669"/>
    <property type="project" value="InterPro"/>
</dbReference>
<dbReference type="AlphaFoldDB" id="A0A4R2PQ49"/>
<dbReference type="GO" id="GO:0009055">
    <property type="term" value="F:electron transfer activity"/>
    <property type="evidence" value="ECO:0007669"/>
    <property type="project" value="InterPro"/>
</dbReference>
<proteinExistence type="predicted"/>
<name>A0A4R2PQ49_RHOSA</name>
<feature type="chain" id="PRO_5020269220" evidence="1">
    <location>
        <begin position="23"/>
        <end position="153"/>
    </location>
</feature>
<gene>
    <name evidence="2" type="ORF">EV659_10392</name>
</gene>
<evidence type="ECO:0000313" key="2">
    <source>
        <dbReference type="EMBL" id="TCP36205.1"/>
    </source>
</evidence>
<evidence type="ECO:0000313" key="3">
    <source>
        <dbReference type="Proteomes" id="UP000295399"/>
    </source>
</evidence>
<sequence>MRILITTLGALGLAGAIATAAAAQNVSPEQAHADHRQATISGSGMAGVTLLRMQQGLIEKKNVPQLFDYWATGARLSVEAFRPDTRGADVKTEAKDAIWANWSDFEAAMTAYAEDVEELAALAADGKTDEALGGMGPIFKNHCRGCHNDYRTD</sequence>